<dbReference type="InterPro" id="IPR007554">
    <property type="entry name" value="Glycerophosphate_synth"/>
</dbReference>
<protein>
    <recommendedName>
        <fullName evidence="3">Glycosyl transferase family 1 domain-containing protein</fullName>
    </recommendedName>
</protein>
<dbReference type="EMBL" id="LHYE01000025">
    <property type="protein sequence ID" value="KXB06890.1"/>
    <property type="molecule type" value="Genomic_DNA"/>
</dbReference>
<proteinExistence type="predicted"/>
<dbReference type="GO" id="GO:0047355">
    <property type="term" value="F:CDP-glycerol glycerophosphotransferase activity"/>
    <property type="evidence" value="ECO:0007669"/>
    <property type="project" value="InterPro"/>
</dbReference>
<name>A0A133VKF9_9EURY</name>
<evidence type="ECO:0008006" key="3">
    <source>
        <dbReference type="Google" id="ProtNLM"/>
    </source>
</evidence>
<dbReference type="Pfam" id="PF04464">
    <property type="entry name" value="Glyphos_transf"/>
    <property type="match status" value="1"/>
</dbReference>
<keyword evidence="2" id="KW-1185">Reference proteome</keyword>
<comment type="caution">
    <text evidence="1">The sequence shown here is derived from an EMBL/GenBank/DDBJ whole genome shotgun (WGS) entry which is preliminary data.</text>
</comment>
<evidence type="ECO:0000313" key="2">
    <source>
        <dbReference type="Proteomes" id="UP000070263"/>
    </source>
</evidence>
<dbReference type="AlphaFoldDB" id="A0A133VKF9"/>
<accession>A0A133VKF9</accession>
<dbReference type="InterPro" id="IPR043148">
    <property type="entry name" value="TagF_C"/>
</dbReference>
<dbReference type="Gene3D" id="3.40.50.12580">
    <property type="match status" value="1"/>
</dbReference>
<gene>
    <name evidence="1" type="ORF">AKJ51_02620</name>
</gene>
<sequence length="317" mass="36333">MSSVPGDLAKGHAYEKLAKKIKPEKVVLTKFRGSTYKPIIHRLRLHKKSLPIIAIQHGPMKSTTVFYTDFPKDIPSNLRTNHIRKTPTPNDILIEGKIAKDKLKKEGYSEERLHIIGPIRKEDFSSFIKTYNKKEIVEKLSFNLPEEKKVVLITPGMDDFQYLLPDSFKALSEKKDFFGILRPHPSTQEEALKLISKLKEQHDWGNFVIGVKEDIYHLLAVSDINISTYSSCGIEAIAMEKDVIWYDIPDVSTPSPFLDVPEAAIRAENPNQLKEALDSAFQKDRETQLRREKGRKLIDLYFNGLDGKVKERALEYI</sequence>
<organism evidence="1 2">
    <name type="scientific">candidate division MSBL1 archaeon SCGC-AAA382A20</name>
    <dbReference type="NCBI Taxonomy" id="1698280"/>
    <lineage>
        <taxon>Archaea</taxon>
        <taxon>Methanobacteriati</taxon>
        <taxon>Methanobacteriota</taxon>
        <taxon>candidate division MSBL1</taxon>
    </lineage>
</organism>
<dbReference type="Proteomes" id="UP000070263">
    <property type="component" value="Unassembled WGS sequence"/>
</dbReference>
<evidence type="ECO:0000313" key="1">
    <source>
        <dbReference type="EMBL" id="KXB06890.1"/>
    </source>
</evidence>
<reference evidence="1 2" key="1">
    <citation type="journal article" date="2016" name="Sci. Rep.">
        <title>Metabolic traits of an uncultured archaeal lineage -MSBL1- from brine pools of the Red Sea.</title>
        <authorList>
            <person name="Mwirichia R."/>
            <person name="Alam I."/>
            <person name="Rashid M."/>
            <person name="Vinu M."/>
            <person name="Ba-Alawi W."/>
            <person name="Anthony Kamau A."/>
            <person name="Kamanda Ngugi D."/>
            <person name="Goker M."/>
            <person name="Klenk H.P."/>
            <person name="Bajic V."/>
            <person name="Stingl U."/>
        </authorList>
    </citation>
    <scope>NUCLEOTIDE SEQUENCE [LARGE SCALE GENOMIC DNA]</scope>
    <source>
        <strain evidence="1">SCGC-AAA382A20</strain>
    </source>
</reference>
<dbReference type="SUPFAM" id="SSF53756">
    <property type="entry name" value="UDP-Glycosyltransferase/glycogen phosphorylase"/>
    <property type="match status" value="1"/>
</dbReference>
<dbReference type="GO" id="GO:0016020">
    <property type="term" value="C:membrane"/>
    <property type="evidence" value="ECO:0007669"/>
    <property type="project" value="InterPro"/>
</dbReference>